<proteinExistence type="predicted"/>
<sequence>MLLAIVTTLTTAAPSTNLNLTSALGPCGDNCERWYRECLDHCSWVKPICVTVCICIVDGEHPGVGNSAAIHSQWNCQDSDECKDKCDFFKDC</sequence>
<dbReference type="Proteomes" id="UP000799779">
    <property type="component" value="Unassembled WGS sequence"/>
</dbReference>
<name>A0A6A5WAF2_9PLEO</name>
<evidence type="ECO:0000313" key="2">
    <source>
        <dbReference type="Proteomes" id="UP000799779"/>
    </source>
</evidence>
<gene>
    <name evidence="1" type="ORF">P154DRAFT_578168</name>
</gene>
<dbReference type="AlphaFoldDB" id="A0A6A5WAF2"/>
<protein>
    <submittedName>
        <fullName evidence="1">Uncharacterized protein</fullName>
    </submittedName>
</protein>
<accession>A0A6A5WAF2</accession>
<evidence type="ECO:0000313" key="1">
    <source>
        <dbReference type="EMBL" id="KAF1998118.1"/>
    </source>
</evidence>
<dbReference type="EMBL" id="ML977606">
    <property type="protein sequence ID" value="KAF1998118.1"/>
    <property type="molecule type" value="Genomic_DNA"/>
</dbReference>
<keyword evidence="2" id="KW-1185">Reference proteome</keyword>
<organism evidence="1 2">
    <name type="scientific">Amniculicola lignicola CBS 123094</name>
    <dbReference type="NCBI Taxonomy" id="1392246"/>
    <lineage>
        <taxon>Eukaryota</taxon>
        <taxon>Fungi</taxon>
        <taxon>Dikarya</taxon>
        <taxon>Ascomycota</taxon>
        <taxon>Pezizomycotina</taxon>
        <taxon>Dothideomycetes</taxon>
        <taxon>Pleosporomycetidae</taxon>
        <taxon>Pleosporales</taxon>
        <taxon>Amniculicolaceae</taxon>
        <taxon>Amniculicola</taxon>
    </lineage>
</organism>
<reference evidence="1" key="1">
    <citation type="journal article" date="2020" name="Stud. Mycol.">
        <title>101 Dothideomycetes genomes: a test case for predicting lifestyles and emergence of pathogens.</title>
        <authorList>
            <person name="Haridas S."/>
            <person name="Albert R."/>
            <person name="Binder M."/>
            <person name="Bloem J."/>
            <person name="Labutti K."/>
            <person name="Salamov A."/>
            <person name="Andreopoulos B."/>
            <person name="Baker S."/>
            <person name="Barry K."/>
            <person name="Bills G."/>
            <person name="Bluhm B."/>
            <person name="Cannon C."/>
            <person name="Castanera R."/>
            <person name="Culley D."/>
            <person name="Daum C."/>
            <person name="Ezra D."/>
            <person name="Gonzalez J."/>
            <person name="Henrissat B."/>
            <person name="Kuo A."/>
            <person name="Liang C."/>
            <person name="Lipzen A."/>
            <person name="Lutzoni F."/>
            <person name="Magnuson J."/>
            <person name="Mondo S."/>
            <person name="Nolan M."/>
            <person name="Ohm R."/>
            <person name="Pangilinan J."/>
            <person name="Park H.-J."/>
            <person name="Ramirez L."/>
            <person name="Alfaro M."/>
            <person name="Sun H."/>
            <person name="Tritt A."/>
            <person name="Yoshinaga Y."/>
            <person name="Zwiers L.-H."/>
            <person name="Turgeon B."/>
            <person name="Goodwin S."/>
            <person name="Spatafora J."/>
            <person name="Crous P."/>
            <person name="Grigoriev I."/>
        </authorList>
    </citation>
    <scope>NUCLEOTIDE SEQUENCE</scope>
    <source>
        <strain evidence="1">CBS 123094</strain>
    </source>
</reference>